<evidence type="ECO:0000313" key="12">
    <source>
        <dbReference type="Proteomes" id="UP000069549"/>
    </source>
</evidence>
<evidence type="ECO:0000313" key="13">
    <source>
        <dbReference type="Proteomes" id="UP000219860"/>
    </source>
</evidence>
<dbReference type="GO" id="GO:0005634">
    <property type="term" value="C:nucleus"/>
    <property type="evidence" value="ECO:0007669"/>
    <property type="project" value="TreeGrafter"/>
</dbReference>
<sequence length="1030" mass="122279">MKSGNIKESQELENLNGNEHNDNNYINEEEWDIGNVNYNSFEKITNDQNYNENSIEGIKKSNNENFNSINNDYGKNVVKKNENITHTDNNEKGYVNTEANKKVGEKLCINKNNLFHEINLLIKKKLKINDIIKLNLFYKDNCTKIKPYTIFDNYKNVNMESKINIEIINFLKNCFKNNTRFIDIYSSVVELRGNFNDELINLPIINQIILQKINNNSYKCNFNIDNSILNYIYVDLLKINKSKSKFKILKKIYEIEEWYYYPDVKNENNKKSSKKKKKKNESEKKSENDDTASSEYYESDSLMHLYNEEKKKNEQKEQNEQELLNINDTNDSIKKKKKKKIDKDKLYIQKLKKLVEEDSDEESIVSSTNESSSNLDDLLYSNKNHILYKRKILYTKDDNDDNKTVIKIYKETNNEMICVYYPNSSYNQCISLSTLKQIQCNSMDDNEVSDKNVYDIYVRDSKKNLTENTKNDILDCLNALNEENVKVKKRYIKDISVYNFCSDDKYKGCNLYLHISKNKKCKNVKIDYNIDYAHFDNNYDIIKIYEVKEGIDILNDENGENGKNRKTPVGTLFDIDKDWKVNIDMHMDIEKAVNEFKKKRKKKNDEGTFDENNYNEGEHLETNKLDYLIYNFYKNFECLINLINKLKNSSVKYDYFYPKMIGDVNEEIRKHYDKKKVILLKKSNIKYIRIFNNEVKRIMILFFVPYNSKILDLACGHGQDMLKYNSVKNKIYIGLDISKKEIELAKERLNQNGIKGLCDNDSFIFLQGDILNNKFYRKWKNKNITFDIISINLALHYIIYNEKMSKKFFKILDNFLENEGLLLATTISTITLTDFLMNRSILAISNDTISIKLENDLFTIKFDQENLLKIFKNKNCLDDFIEYINNADSDNKVKYEYFYNIIKNSLENTIGIKYYFYLYDTIDASEFVIPQNHLKKKLQEINMVELFNNTAIMFLHYITNNLETYEKYKNIKFFNLINKTINHNIFENIKLRINKIHGYDKDSQIYYDICSLYHVYVYKKNFDASILGII</sequence>
<proteinExistence type="predicted"/>
<dbReference type="EC" id="2.1.1.56" evidence="1"/>
<evidence type="ECO:0000256" key="7">
    <source>
        <dbReference type="ARBA" id="ARBA00044712"/>
    </source>
</evidence>
<dbReference type="VEuPathDB" id="PlasmoDB:PBANKA_0802700"/>
<dbReference type="OrthoDB" id="10248867at2759"/>
<keyword evidence="6" id="KW-0506">mRNA capping</keyword>
<evidence type="ECO:0000256" key="5">
    <source>
        <dbReference type="ARBA" id="ARBA00022884"/>
    </source>
</evidence>
<keyword evidence="5" id="KW-0694">RNA-binding</keyword>
<keyword evidence="4" id="KW-0949">S-adenosyl-L-methionine</keyword>
<dbReference type="SUPFAM" id="SSF53335">
    <property type="entry name" value="S-adenosyl-L-methionine-dependent methyltransferases"/>
    <property type="match status" value="1"/>
</dbReference>
<dbReference type="InterPro" id="IPR039753">
    <property type="entry name" value="RG7MT1"/>
</dbReference>
<organism evidence="10 12">
    <name type="scientific">Plasmodium berghei</name>
    <dbReference type="NCBI Taxonomy" id="5821"/>
    <lineage>
        <taxon>Eukaryota</taxon>
        <taxon>Sar</taxon>
        <taxon>Alveolata</taxon>
        <taxon>Apicomplexa</taxon>
        <taxon>Aconoidasida</taxon>
        <taxon>Haemosporida</taxon>
        <taxon>Plasmodiidae</taxon>
        <taxon>Plasmodium</taxon>
        <taxon>Plasmodium (Vinckeia)</taxon>
    </lineage>
</organism>
<evidence type="ECO:0000256" key="2">
    <source>
        <dbReference type="ARBA" id="ARBA00022603"/>
    </source>
</evidence>
<dbReference type="InterPro" id="IPR004971">
    <property type="entry name" value="mRNA_G-N7_MeTrfase_dom"/>
</dbReference>
<dbReference type="EMBL" id="LT160028">
    <property type="protein sequence ID" value="CXI29157.1"/>
    <property type="molecule type" value="Genomic_DNA"/>
</dbReference>
<comment type="catalytic activity">
    <reaction evidence="7">
        <text>a 5'-end (5'-triphosphoguanosine)-ribonucleoside in mRNA + S-adenosyl-L-methionine = a 5'-end (N(7)-methyl 5'-triphosphoguanosine)-ribonucleoside in mRNA + S-adenosyl-L-homocysteine</text>
        <dbReference type="Rhea" id="RHEA:67008"/>
        <dbReference type="Rhea" id="RHEA-COMP:17166"/>
        <dbReference type="Rhea" id="RHEA-COMP:17167"/>
        <dbReference type="ChEBI" id="CHEBI:57856"/>
        <dbReference type="ChEBI" id="CHEBI:59789"/>
        <dbReference type="ChEBI" id="CHEBI:156461"/>
        <dbReference type="ChEBI" id="CHEBI:167617"/>
        <dbReference type="EC" id="2.1.1.56"/>
    </reaction>
</comment>
<evidence type="ECO:0000256" key="1">
    <source>
        <dbReference type="ARBA" id="ARBA00011926"/>
    </source>
</evidence>
<evidence type="ECO:0000256" key="8">
    <source>
        <dbReference type="SAM" id="MobiDB-lite"/>
    </source>
</evidence>
<dbReference type="Proteomes" id="UP000219860">
    <property type="component" value="Chromosome 8"/>
</dbReference>
<dbReference type="CDD" id="cd02440">
    <property type="entry name" value="AdoMet_MTases"/>
    <property type="match status" value="1"/>
</dbReference>
<feature type="region of interest" description="Disordered" evidence="8">
    <location>
        <begin position="1"/>
        <end position="23"/>
    </location>
</feature>
<dbReference type="Proteomes" id="UP000069549">
    <property type="component" value="Chromosome 8"/>
</dbReference>
<name>A0A0Y9VX33_PLABE</name>
<feature type="region of interest" description="Disordered" evidence="8">
    <location>
        <begin position="268"/>
        <end position="294"/>
    </location>
</feature>
<dbReference type="PANTHER" id="PTHR12189">
    <property type="entry name" value="MRNA GUANINE-7- METHYLTRANSFERASE"/>
    <property type="match status" value="1"/>
</dbReference>
<dbReference type="EMBL" id="LT608256">
    <property type="protein sequence ID" value="SCO60695.1"/>
    <property type="molecule type" value="Genomic_DNA"/>
</dbReference>
<protein>
    <recommendedName>
        <fullName evidence="1">mRNA (guanine-N(7))-methyltransferase</fullName>
        <ecNumber evidence="1">2.1.1.56</ecNumber>
    </recommendedName>
</protein>
<dbReference type="GO" id="GO:0003723">
    <property type="term" value="F:RNA binding"/>
    <property type="evidence" value="ECO:0007669"/>
    <property type="project" value="UniProtKB-KW"/>
</dbReference>
<dbReference type="AlphaFoldDB" id="A0A0Y9VX33"/>
<dbReference type="Pfam" id="PF03291">
    <property type="entry name" value="mRNA_G-N7_MeTrfase"/>
    <property type="match status" value="1"/>
</dbReference>
<dbReference type="InterPro" id="IPR029063">
    <property type="entry name" value="SAM-dependent_MTases_sf"/>
</dbReference>
<dbReference type="Gene3D" id="3.40.50.150">
    <property type="entry name" value="Vaccinia Virus protein VP39"/>
    <property type="match status" value="1"/>
</dbReference>
<evidence type="ECO:0000313" key="11">
    <source>
        <dbReference type="EMBL" id="SCO60695.1"/>
    </source>
</evidence>
<accession>A0A0Y9VX33</accession>
<dbReference type="PROSITE" id="PS51562">
    <property type="entry name" value="RNA_CAP0_MT"/>
    <property type="match status" value="1"/>
</dbReference>
<dbReference type="OMA" id="EEWYYYD"/>
<dbReference type="GO" id="GO:0004482">
    <property type="term" value="F:mRNA 5'-cap (guanine-N7-)-methyltransferase activity"/>
    <property type="evidence" value="ECO:0007669"/>
    <property type="project" value="UniProtKB-EC"/>
</dbReference>
<keyword evidence="6" id="KW-0507">mRNA processing</keyword>
<evidence type="ECO:0000259" key="9">
    <source>
        <dbReference type="PROSITE" id="PS51562"/>
    </source>
</evidence>
<gene>
    <name evidence="10" type="ORF">PBK173_000145100</name>
    <name evidence="11" type="ORF">PBSP11A_000137400</name>
</gene>
<evidence type="ECO:0000256" key="6">
    <source>
        <dbReference type="ARBA" id="ARBA00023042"/>
    </source>
</evidence>
<keyword evidence="3 10" id="KW-0808">Transferase</keyword>
<evidence type="ECO:0000313" key="10">
    <source>
        <dbReference type="EMBL" id="CXI29157.1"/>
    </source>
</evidence>
<keyword evidence="2 10" id="KW-0489">Methyltransferase</keyword>
<evidence type="ECO:0000256" key="4">
    <source>
        <dbReference type="ARBA" id="ARBA00022691"/>
    </source>
</evidence>
<reference evidence="10 12" key="1">
    <citation type="submission" date="2016-02" db="EMBL/GenBank/DDBJ databases">
        <authorList>
            <consortium name="Pathogen Informatics"/>
        </authorList>
    </citation>
    <scope>NUCLEOTIDE SEQUENCE [LARGE SCALE GENOMIC DNA]</scope>
    <source>
        <strain evidence="10 12">K173</strain>
        <strain evidence="11 13">SP11 Antwerpcl1</strain>
    </source>
</reference>
<feature type="domain" description="MRNA cap 0 methyltransferase" evidence="9">
    <location>
        <begin position="683"/>
        <end position="1021"/>
    </location>
</feature>
<evidence type="ECO:0000256" key="3">
    <source>
        <dbReference type="ARBA" id="ARBA00022679"/>
    </source>
</evidence>
<dbReference type="PANTHER" id="PTHR12189:SF2">
    <property type="entry name" value="MRNA CAP GUANINE-N7 METHYLTRANSFERASE"/>
    <property type="match status" value="1"/>
</dbReference>